<evidence type="ECO:0000256" key="1">
    <source>
        <dbReference type="ARBA" id="ARBA00004138"/>
    </source>
</evidence>
<dbReference type="Gene3D" id="2.30.29.170">
    <property type="match status" value="3"/>
</dbReference>
<keyword evidence="4" id="KW-0677">Repeat</keyword>
<keyword evidence="10" id="KW-1185">Reference proteome</keyword>
<evidence type="ECO:0000259" key="8">
    <source>
        <dbReference type="PROSITE" id="PS51336"/>
    </source>
</evidence>
<dbReference type="GO" id="GO:0005929">
    <property type="term" value="C:cilium"/>
    <property type="evidence" value="ECO:0007669"/>
    <property type="project" value="UniProtKB-SubCell"/>
</dbReference>
<dbReference type="Pfam" id="PF06565">
    <property type="entry name" value="DM10_dom"/>
    <property type="match status" value="3"/>
</dbReference>
<keyword evidence="6" id="KW-0966">Cell projection</keyword>
<name>A0A075APU1_ROZAC</name>
<dbReference type="FunFam" id="2.30.29.170:FF:000002">
    <property type="entry name" value="EF-hand domain (C-terminal) containing 1"/>
    <property type="match status" value="1"/>
</dbReference>
<dbReference type="PANTHER" id="PTHR12086:SF11">
    <property type="entry name" value="EF-HAND DOMAIN-CONTAINING FAMILY MEMBER C2"/>
    <property type="match status" value="1"/>
</dbReference>
<dbReference type="AlphaFoldDB" id="A0A075APU1"/>
<gene>
    <name evidence="9" type="ORF">O9G_002583</name>
</gene>
<evidence type="ECO:0000256" key="3">
    <source>
        <dbReference type="ARBA" id="ARBA00022490"/>
    </source>
</evidence>
<reference evidence="9 10" key="1">
    <citation type="journal article" date="2013" name="Curr. Biol.">
        <title>Shared signatures of parasitism and phylogenomics unite Cryptomycota and microsporidia.</title>
        <authorList>
            <person name="James T.Y."/>
            <person name="Pelin A."/>
            <person name="Bonen L."/>
            <person name="Ahrendt S."/>
            <person name="Sain D."/>
            <person name="Corradi N."/>
            <person name="Stajich J.E."/>
        </authorList>
    </citation>
    <scope>NUCLEOTIDE SEQUENCE [LARGE SCALE GENOMIC DNA]</scope>
    <source>
        <strain evidence="9 10">CSF55</strain>
    </source>
</reference>
<keyword evidence="5" id="KW-0206">Cytoskeleton</keyword>
<evidence type="ECO:0000256" key="2">
    <source>
        <dbReference type="ARBA" id="ARBA00004245"/>
    </source>
</evidence>
<sequence>MPGSNLPFLPGLTFDYDKEKPDQFRKSHVFDYKGGVAFCHQGKPGIGAVSIPNQVNIEPRTSHLIYKNVADVNAKAQPSWILFDRQVLRFYAYFQESVNERRDEQFRIRKCQILFYLEDDSIYVSEPRELNSGIPQGALIARHRIPIPGQSNSQHYTLGDLNVNKTVVFYGKTFKIIGCDAFTRDFLRKCKIDVPENCHYPRDSYQELRHELTSRMKAVHSRETNFGLKKFLEHDRHVLRFYCLWDDTLSKFGETRKMLINYFLADDTFEIFEDVEQNSGRDKRNNTFLRRGKLPKNPELYSPDASSKDPNDYYTDRDLGIGAIISVYGRPFILCDCDAFTRNYYLEQYCVTLNDPITFEDDDNAELLQAMTQRTYPPYNGFGLEDDSLGSCISLIPKPPHKDFKRLMAYDRIVLRFEAKLKSKRMVDKDRRFVICFYVADESVQVFEPHQRNTGILGGKFLERTKLKKENGDAYTCKDFYLGAEINCFGHHFVLEKADEYALNYMQQNHKEFTQSNLNEILAKIKSPELKKTIKPDLVPLEQFEEQFSKLLPSLTLHERQLVIRLLKIDNATVDTKRLLEALE</sequence>
<evidence type="ECO:0000313" key="10">
    <source>
        <dbReference type="Proteomes" id="UP000030755"/>
    </source>
</evidence>
<dbReference type="EMBL" id="KE561167">
    <property type="protein sequence ID" value="EPZ32231.1"/>
    <property type="molecule type" value="Genomic_DNA"/>
</dbReference>
<evidence type="ECO:0000256" key="4">
    <source>
        <dbReference type="ARBA" id="ARBA00022737"/>
    </source>
</evidence>
<dbReference type="GO" id="GO:0005874">
    <property type="term" value="C:microtubule"/>
    <property type="evidence" value="ECO:0007669"/>
    <property type="project" value="TreeGrafter"/>
</dbReference>
<dbReference type="FunFam" id="2.30.29.170:FF:000001">
    <property type="entry name" value="EF-hand domain containing 1"/>
    <property type="match status" value="1"/>
</dbReference>
<dbReference type="Proteomes" id="UP000030755">
    <property type="component" value="Unassembled WGS sequence"/>
</dbReference>
<dbReference type="STRING" id="988480.A0A075APU1"/>
<dbReference type="PANTHER" id="PTHR12086">
    <property type="entry name" value="EF-HAND DOMAIN C-TERMINAL CONTAINING PROTEIN"/>
    <property type="match status" value="1"/>
</dbReference>
<organism evidence="9 10">
    <name type="scientific">Rozella allomycis (strain CSF55)</name>
    <dbReference type="NCBI Taxonomy" id="988480"/>
    <lineage>
        <taxon>Eukaryota</taxon>
        <taxon>Fungi</taxon>
        <taxon>Fungi incertae sedis</taxon>
        <taxon>Cryptomycota</taxon>
        <taxon>Cryptomycota incertae sedis</taxon>
        <taxon>Rozella</taxon>
    </lineage>
</organism>
<dbReference type="FunFam" id="2.30.29.170:FF:000004">
    <property type="entry name" value="EF-hand domain containing 2"/>
    <property type="match status" value="1"/>
</dbReference>
<feature type="domain" description="DM10" evidence="8">
    <location>
        <begin position="235"/>
        <end position="349"/>
    </location>
</feature>
<dbReference type="InterPro" id="IPR006602">
    <property type="entry name" value="DM10_dom"/>
</dbReference>
<evidence type="ECO:0000256" key="5">
    <source>
        <dbReference type="ARBA" id="ARBA00023212"/>
    </source>
</evidence>
<protein>
    <submittedName>
        <fullName evidence="9">DM10 domain-containing protein</fullName>
    </submittedName>
</protein>
<evidence type="ECO:0000256" key="6">
    <source>
        <dbReference type="ARBA" id="ARBA00023273"/>
    </source>
</evidence>
<dbReference type="OMA" id="RFSCKQP"/>
<comment type="subcellular location">
    <subcellularLocation>
        <location evidence="1">Cell projection</location>
        <location evidence="1">Cilium</location>
    </subcellularLocation>
    <subcellularLocation>
        <location evidence="2">Cytoplasm</location>
        <location evidence="2">Cytoskeleton</location>
    </subcellularLocation>
</comment>
<feature type="region of interest" description="Disordered" evidence="7">
    <location>
        <begin position="281"/>
        <end position="311"/>
    </location>
</feature>
<dbReference type="PROSITE" id="PS51336">
    <property type="entry name" value="DM10"/>
    <property type="match status" value="3"/>
</dbReference>
<proteinExistence type="predicted"/>
<feature type="domain" description="DM10" evidence="8">
    <location>
        <begin position="411"/>
        <end position="510"/>
    </location>
</feature>
<dbReference type="InterPro" id="IPR040193">
    <property type="entry name" value="EFHC1/EFHC2/EFHB"/>
</dbReference>
<accession>A0A075APU1</accession>
<evidence type="ECO:0000256" key="7">
    <source>
        <dbReference type="SAM" id="MobiDB-lite"/>
    </source>
</evidence>
<evidence type="ECO:0000313" key="9">
    <source>
        <dbReference type="EMBL" id="EPZ32231.1"/>
    </source>
</evidence>
<feature type="domain" description="DM10" evidence="8">
    <location>
        <begin position="84"/>
        <end position="191"/>
    </location>
</feature>
<dbReference type="OrthoDB" id="10255210at2759"/>
<keyword evidence="3" id="KW-0963">Cytoplasm</keyword>
<dbReference type="SMART" id="SM00676">
    <property type="entry name" value="DM10"/>
    <property type="match status" value="3"/>
</dbReference>
<dbReference type="HOGENOM" id="CLU_018366_1_0_1"/>